<dbReference type="KEGG" id="loi:92361605"/>
<reference evidence="3" key="2">
    <citation type="journal article" date="2021" name="Sci. Data">
        <title>Chromosome-scale genome sequencing, assembly and annotation of six genomes from subfamily Leishmaniinae.</title>
        <authorList>
            <person name="Almutairi H."/>
            <person name="Urbaniak M.D."/>
            <person name="Bates M.D."/>
            <person name="Jariyapan N."/>
            <person name="Kwakye-Nuako G."/>
            <person name="Thomaz Soccol V."/>
            <person name="Al-Salem W.S."/>
            <person name="Dillon R.J."/>
            <person name="Bates P.A."/>
            <person name="Gatherer D."/>
        </authorList>
    </citation>
    <scope>NUCLEOTIDE SEQUENCE [LARGE SCALE GENOMIC DNA]</scope>
</reference>
<dbReference type="Proteomes" id="UP000674143">
    <property type="component" value="Unassembled WGS sequence"/>
</dbReference>
<sequence>MLSNTKGYQRFSRALGFHSDDLSKLGKVCHQWRETGKCKAYSKEQEVRREIGAAKEAELLKKATALYNTQMELIEDMAGVDGSNAEALELVQSAMPRGSFSADPAKRQEVIDKLVEELKQEPAYVNWSLDAAVAERLVVLKVKPCPYTHRGDLNVALKRRRSEEDKEEAQLYEESRRAEVLRGSFTSGSVTASSSSAAAARTAESTKDADGDSDGDWAAERHRIFNTLTPLQRCVVCLLWQRTFRAAQGLVMDVRLALEKQVTAQYEVAGRVEPPLIADEGVAAECSRHHPHSASKHKVEAADGEDALEAYLSSPAFEELVEHETKRVVPRIAFQPELGLVDLSALPQLVAHLSTHPTCGIFLARTLTYFTGKALKCAGSSRSAPSVAASKRSIHKSDDEPAPDSFHHLLFPYRKPITEKELDLSANARADEVIEAIEWALQVYHRDAQRNAATERVKEEDEGGTERNKHGSSKTSAIASADVTTLFRNQRIRLHGLTMTRCQITSADGIVESLHKRRLEQHLYALDLSENRLWSLRFLLVIRAHYARRLLRLSLRNNPITRKPEYQEQVRTSLPQLTSLDGKPIRRPPLRLPKPWPTSCTRWSAEEGTPEHQEQEAVLDCVARMLYIWETRRVPHTARELAAFSDAGRAAPEEEELNEDNFPHRYLHPAATFSVTMSPSLSFYDAATMRDARSVELDNAYTGMRLSAVDVRDARVFNVAMKNSSRNLLAGRQALQRFGSGAESCYMAYQSTLYPERMDVSHHLTDAVVSVARVSDVVSIAVRGGCKATVSAAATTATAGRDKKAAGPSGRGPTCARFGSLTHRSPPLQQYVVTLHGIMTWRLPSMKRHECLQASYTRVLTFTKKVLPAQNREWERLRSPLYVLMNDQVFLYPASTAGAGVAASALLPSVFVANTATRLSRLVVEFGLEACRDGVALVRDVMERCTSPASEYAALQALVLGALGPREETDEAEAAEQLACSRAAEAQLTHLFAHYLPCASPPATAQSREYVIFSMLDGARHATPPSLLQSGVASCVNHLEAPAAPAASSAPKEASTKAVDAPTWASALHVVSLPLLQQVTAITNVCYTLPLH</sequence>
<feature type="compositionally biased region" description="Low complexity" evidence="1">
    <location>
        <begin position="187"/>
        <end position="203"/>
    </location>
</feature>
<dbReference type="PANTHER" id="PTHR10662">
    <property type="entry name" value="NUCLEAR RNA EXPORT FACTOR"/>
    <property type="match status" value="1"/>
</dbReference>
<dbReference type="PANTHER" id="PTHR10662:SF48">
    <property type="entry name" value="LEUCINE-RICH REPEAT PROTEIN (LRRP)"/>
    <property type="match status" value="1"/>
</dbReference>
<dbReference type="Gene3D" id="3.80.10.10">
    <property type="entry name" value="Ribonuclease Inhibitor"/>
    <property type="match status" value="1"/>
</dbReference>
<organism evidence="2 3">
    <name type="scientific">Leishmania orientalis</name>
    <dbReference type="NCBI Taxonomy" id="2249476"/>
    <lineage>
        <taxon>Eukaryota</taxon>
        <taxon>Discoba</taxon>
        <taxon>Euglenozoa</taxon>
        <taxon>Kinetoplastea</taxon>
        <taxon>Metakinetoplastina</taxon>
        <taxon>Trypanosomatida</taxon>
        <taxon>Trypanosomatidae</taxon>
        <taxon>Leishmaniinae</taxon>
        <taxon>Leishmania</taxon>
    </lineage>
</organism>
<feature type="region of interest" description="Disordered" evidence="1">
    <location>
        <begin position="187"/>
        <end position="214"/>
    </location>
</feature>
<dbReference type="GO" id="GO:0005634">
    <property type="term" value="C:nucleus"/>
    <property type="evidence" value="ECO:0007669"/>
    <property type="project" value="TreeGrafter"/>
</dbReference>
<comment type="caution">
    <text evidence="2">The sequence shown here is derived from an EMBL/GenBank/DDBJ whole genome shotgun (WGS) entry which is preliminary data.</text>
</comment>
<name>A0A836HE64_9TRYP</name>
<accession>A0A836HE64</accession>
<evidence type="ECO:0000313" key="2">
    <source>
        <dbReference type="EMBL" id="KAG5479733.1"/>
    </source>
</evidence>
<protein>
    <submittedName>
        <fullName evidence="2">Uncharacterized protein</fullName>
    </submittedName>
</protein>
<feature type="compositionally biased region" description="Basic and acidic residues" evidence="1">
    <location>
        <begin position="451"/>
        <end position="469"/>
    </location>
</feature>
<feature type="region of interest" description="Disordered" evidence="1">
    <location>
        <begin position="451"/>
        <end position="475"/>
    </location>
</feature>
<reference evidence="3" key="1">
    <citation type="journal article" date="2021" name="Microbiol. Resour. Announc.">
        <title>LGAAP: Leishmaniinae Genome Assembly and Annotation Pipeline.</title>
        <authorList>
            <person name="Almutairi H."/>
            <person name="Urbaniak M.D."/>
            <person name="Bates M.D."/>
            <person name="Jariyapan N."/>
            <person name="Kwakye-Nuako G."/>
            <person name="Thomaz-Soccol V."/>
            <person name="Al-Salem W.S."/>
            <person name="Dillon R.J."/>
            <person name="Bates P.A."/>
            <person name="Gatherer D."/>
        </authorList>
    </citation>
    <scope>NUCLEOTIDE SEQUENCE [LARGE SCALE GENOMIC DNA]</scope>
</reference>
<dbReference type="RefSeq" id="XP_067063444.1">
    <property type="nucleotide sequence ID" value="XM_067207671.1"/>
</dbReference>
<evidence type="ECO:0000256" key="1">
    <source>
        <dbReference type="SAM" id="MobiDB-lite"/>
    </source>
</evidence>
<proteinExistence type="predicted"/>
<dbReference type="InterPro" id="IPR030217">
    <property type="entry name" value="NXF_fam"/>
</dbReference>
<gene>
    <name evidence="2" type="ORF">LSCM4_05740</name>
</gene>
<dbReference type="GO" id="GO:0016973">
    <property type="term" value="P:poly(A)+ mRNA export from nucleus"/>
    <property type="evidence" value="ECO:0007669"/>
    <property type="project" value="TreeGrafter"/>
</dbReference>
<dbReference type="AlphaFoldDB" id="A0A836HE64"/>
<dbReference type="GeneID" id="92361605"/>
<dbReference type="InterPro" id="IPR032675">
    <property type="entry name" value="LRR_dom_sf"/>
</dbReference>
<dbReference type="EMBL" id="JAFHLR010000021">
    <property type="protein sequence ID" value="KAG5479733.1"/>
    <property type="molecule type" value="Genomic_DNA"/>
</dbReference>
<evidence type="ECO:0000313" key="3">
    <source>
        <dbReference type="Proteomes" id="UP000674143"/>
    </source>
</evidence>
<dbReference type="SUPFAM" id="SSF52058">
    <property type="entry name" value="L domain-like"/>
    <property type="match status" value="1"/>
</dbReference>
<dbReference type="GO" id="GO:0003723">
    <property type="term" value="F:RNA binding"/>
    <property type="evidence" value="ECO:0007669"/>
    <property type="project" value="TreeGrafter"/>
</dbReference>
<keyword evidence="3" id="KW-1185">Reference proteome</keyword>